<evidence type="ECO:0000313" key="2">
    <source>
        <dbReference type="Proteomes" id="UP000054485"/>
    </source>
</evidence>
<dbReference type="AlphaFoldDB" id="A0A0D0BC92"/>
<reference evidence="1 2" key="1">
    <citation type="submission" date="2014-04" db="EMBL/GenBank/DDBJ databases">
        <authorList>
            <consortium name="DOE Joint Genome Institute"/>
            <person name="Kuo A."/>
            <person name="Ruytinx J."/>
            <person name="Rineau F."/>
            <person name="Colpaert J."/>
            <person name="Kohler A."/>
            <person name="Nagy L.G."/>
            <person name="Floudas D."/>
            <person name="Copeland A."/>
            <person name="Barry K.W."/>
            <person name="Cichocki N."/>
            <person name="Veneault-Fourrey C."/>
            <person name="LaButti K."/>
            <person name="Lindquist E.A."/>
            <person name="Lipzen A."/>
            <person name="Lundell T."/>
            <person name="Morin E."/>
            <person name="Murat C."/>
            <person name="Sun H."/>
            <person name="Tunlid A."/>
            <person name="Henrissat B."/>
            <person name="Grigoriev I.V."/>
            <person name="Hibbett D.S."/>
            <person name="Martin F."/>
            <person name="Nordberg H.P."/>
            <person name="Cantor M.N."/>
            <person name="Hua S.X."/>
        </authorList>
    </citation>
    <scope>NUCLEOTIDE SEQUENCE [LARGE SCALE GENOMIC DNA]</scope>
    <source>
        <strain evidence="1 2">UH-Slu-Lm8-n1</strain>
    </source>
</reference>
<organism evidence="1 2">
    <name type="scientific">Suillus luteus UH-Slu-Lm8-n1</name>
    <dbReference type="NCBI Taxonomy" id="930992"/>
    <lineage>
        <taxon>Eukaryota</taxon>
        <taxon>Fungi</taxon>
        <taxon>Dikarya</taxon>
        <taxon>Basidiomycota</taxon>
        <taxon>Agaricomycotina</taxon>
        <taxon>Agaricomycetes</taxon>
        <taxon>Agaricomycetidae</taxon>
        <taxon>Boletales</taxon>
        <taxon>Suillineae</taxon>
        <taxon>Suillaceae</taxon>
        <taxon>Suillus</taxon>
    </lineage>
</organism>
<dbReference type="HOGENOM" id="CLU_2869134_0_0_1"/>
<proteinExistence type="predicted"/>
<dbReference type="InParanoid" id="A0A0D0BC92"/>
<reference evidence="2" key="2">
    <citation type="submission" date="2015-01" db="EMBL/GenBank/DDBJ databases">
        <title>Evolutionary Origins and Diversification of the Mycorrhizal Mutualists.</title>
        <authorList>
            <consortium name="DOE Joint Genome Institute"/>
            <consortium name="Mycorrhizal Genomics Consortium"/>
            <person name="Kohler A."/>
            <person name="Kuo A."/>
            <person name="Nagy L.G."/>
            <person name="Floudas D."/>
            <person name="Copeland A."/>
            <person name="Barry K.W."/>
            <person name="Cichocki N."/>
            <person name="Veneault-Fourrey C."/>
            <person name="LaButti K."/>
            <person name="Lindquist E.A."/>
            <person name="Lipzen A."/>
            <person name="Lundell T."/>
            <person name="Morin E."/>
            <person name="Murat C."/>
            <person name="Riley R."/>
            <person name="Ohm R."/>
            <person name="Sun H."/>
            <person name="Tunlid A."/>
            <person name="Henrissat B."/>
            <person name="Grigoriev I.V."/>
            <person name="Hibbett D.S."/>
            <person name="Martin F."/>
        </authorList>
    </citation>
    <scope>NUCLEOTIDE SEQUENCE [LARGE SCALE GENOMIC DNA]</scope>
    <source>
        <strain evidence="2">UH-Slu-Lm8-n1</strain>
    </source>
</reference>
<sequence length="64" mass="7117">MASWLFRILHMPIGTPLPVLRPSDADGIKCSLVLAVQFVAIEAQTELAGEFACSHRKHSSRERQ</sequence>
<gene>
    <name evidence="1" type="ORF">CY34DRAFT_799352</name>
</gene>
<dbReference type="Proteomes" id="UP000054485">
    <property type="component" value="Unassembled WGS sequence"/>
</dbReference>
<dbReference type="EMBL" id="KN835147">
    <property type="protein sequence ID" value="KIK47404.1"/>
    <property type="molecule type" value="Genomic_DNA"/>
</dbReference>
<accession>A0A0D0BC92</accession>
<protein>
    <submittedName>
        <fullName evidence="1">Uncharacterized protein</fullName>
    </submittedName>
</protein>
<name>A0A0D0BC92_9AGAM</name>
<keyword evidence="2" id="KW-1185">Reference proteome</keyword>
<evidence type="ECO:0000313" key="1">
    <source>
        <dbReference type="EMBL" id="KIK47404.1"/>
    </source>
</evidence>